<feature type="transmembrane region" description="Helical" evidence="2">
    <location>
        <begin position="356"/>
        <end position="377"/>
    </location>
</feature>
<dbReference type="PIRSF" id="PIRSF038991">
    <property type="entry name" value="Protein_AbrB"/>
    <property type="match status" value="1"/>
</dbReference>
<dbReference type="EMBL" id="DXGC01000055">
    <property type="protein sequence ID" value="HIW91139.1"/>
    <property type="molecule type" value="Genomic_DNA"/>
</dbReference>
<feature type="transmembrane region" description="Helical" evidence="2">
    <location>
        <begin position="131"/>
        <end position="154"/>
    </location>
</feature>
<accession>A0A9D1UKD2</accession>
<feature type="transmembrane region" description="Helical" evidence="2">
    <location>
        <begin position="261"/>
        <end position="282"/>
    </location>
</feature>
<reference evidence="3" key="1">
    <citation type="journal article" date="2021" name="PeerJ">
        <title>Extensive microbial diversity within the chicken gut microbiome revealed by metagenomics and culture.</title>
        <authorList>
            <person name="Gilroy R."/>
            <person name="Ravi A."/>
            <person name="Getino M."/>
            <person name="Pursley I."/>
            <person name="Horton D.L."/>
            <person name="Alikhan N.F."/>
            <person name="Baker D."/>
            <person name="Gharbi K."/>
            <person name="Hall N."/>
            <person name="Watson M."/>
            <person name="Adriaenssens E.M."/>
            <person name="Foster-Nyarko E."/>
            <person name="Jarju S."/>
            <person name="Secka A."/>
            <person name="Antonio M."/>
            <person name="Oren A."/>
            <person name="Chaudhuri R.R."/>
            <person name="La Ragione R."/>
            <person name="Hildebrand F."/>
            <person name="Pallen M.J."/>
        </authorList>
    </citation>
    <scope>NUCLEOTIDE SEQUENCE</scope>
    <source>
        <strain evidence="3">CHK32-1732</strain>
    </source>
</reference>
<feature type="transmembrane region" description="Helical" evidence="2">
    <location>
        <begin position="99"/>
        <end position="125"/>
    </location>
</feature>
<proteinExistence type="predicted"/>
<dbReference type="PANTHER" id="PTHR38457">
    <property type="entry name" value="REGULATOR ABRB-RELATED"/>
    <property type="match status" value="1"/>
</dbReference>
<keyword evidence="2" id="KW-0812">Transmembrane</keyword>
<feature type="transmembrane region" description="Helical" evidence="2">
    <location>
        <begin position="46"/>
        <end position="64"/>
    </location>
</feature>
<feature type="transmembrane region" description="Helical" evidence="2">
    <location>
        <begin position="294"/>
        <end position="318"/>
    </location>
</feature>
<name>A0A9D1UKD2_9CORY</name>
<keyword evidence="2" id="KW-0472">Membrane</keyword>
<feature type="compositionally biased region" description="Polar residues" evidence="1">
    <location>
        <begin position="1"/>
        <end position="17"/>
    </location>
</feature>
<organism evidence="3 4">
    <name type="scientific">Candidatus Corynebacterium avicola</name>
    <dbReference type="NCBI Taxonomy" id="2838527"/>
    <lineage>
        <taxon>Bacteria</taxon>
        <taxon>Bacillati</taxon>
        <taxon>Actinomycetota</taxon>
        <taxon>Actinomycetes</taxon>
        <taxon>Mycobacteriales</taxon>
        <taxon>Corynebacteriaceae</taxon>
        <taxon>Corynebacterium</taxon>
    </lineage>
</organism>
<comment type="caution">
    <text evidence="3">The sequence shown here is derived from an EMBL/GenBank/DDBJ whole genome shotgun (WGS) entry which is preliminary data.</text>
</comment>
<evidence type="ECO:0000313" key="3">
    <source>
        <dbReference type="EMBL" id="HIW91139.1"/>
    </source>
</evidence>
<dbReference type="Pfam" id="PF05145">
    <property type="entry name" value="AbrB"/>
    <property type="match status" value="1"/>
</dbReference>
<gene>
    <name evidence="3" type="ORF">H9870_05720</name>
</gene>
<reference evidence="3" key="2">
    <citation type="submission" date="2021-04" db="EMBL/GenBank/DDBJ databases">
        <authorList>
            <person name="Gilroy R."/>
        </authorList>
    </citation>
    <scope>NUCLEOTIDE SEQUENCE</scope>
    <source>
        <strain evidence="3">CHK32-1732</strain>
    </source>
</reference>
<dbReference type="InterPro" id="IPR007820">
    <property type="entry name" value="AbrB_fam"/>
</dbReference>
<evidence type="ECO:0000313" key="4">
    <source>
        <dbReference type="Proteomes" id="UP000824190"/>
    </source>
</evidence>
<feature type="region of interest" description="Disordered" evidence="1">
    <location>
        <begin position="1"/>
        <end position="20"/>
    </location>
</feature>
<sequence>MVTATSGNSSRRPTPRSTPDARRVAVVAGVFGVAVGVGALCDQIGVPAAWIFGFLVVFGAYAIISDRQTTPSKQVMQPAQVVIAMVCVAPLVELDGPTVLGYVGPTAIALAVTLAVCAAAALLLWRSGAASAVSAMLATLAGGASGMTVLAAELKEDVRFVVLTQYLRLSLVVLTLPAFVHFFAAGSDAGTGEGTAGTDDTVAWWSPEWKPVVGAVVVWAVVWLIVRATRRWINLPVPYLLLSMLATWLGGVLGVPDEWLVPQGLVLIAAYAVIGIQAGGTLTKGALKQFRSSLPLILSAVVAMIVGAIVAALLIALFTDIALLDAYLATVPGGIYAVLAFAHEAGSEPVVTVVQVMRTLAMLVIGAYLPSIIAWWGRRRAGH</sequence>
<dbReference type="PANTHER" id="PTHR38457:SF1">
    <property type="entry name" value="REGULATOR ABRB-RELATED"/>
    <property type="match status" value="1"/>
</dbReference>
<feature type="transmembrane region" description="Helical" evidence="2">
    <location>
        <begin position="238"/>
        <end position="255"/>
    </location>
</feature>
<evidence type="ECO:0000256" key="2">
    <source>
        <dbReference type="SAM" id="Phobius"/>
    </source>
</evidence>
<dbReference type="GO" id="GO:0016020">
    <property type="term" value="C:membrane"/>
    <property type="evidence" value="ECO:0007669"/>
    <property type="project" value="InterPro"/>
</dbReference>
<feature type="transmembrane region" description="Helical" evidence="2">
    <location>
        <begin position="166"/>
        <end position="184"/>
    </location>
</feature>
<keyword evidence="2" id="KW-1133">Transmembrane helix</keyword>
<dbReference type="Proteomes" id="UP000824190">
    <property type="component" value="Unassembled WGS sequence"/>
</dbReference>
<feature type="transmembrane region" description="Helical" evidence="2">
    <location>
        <begin position="209"/>
        <end position="226"/>
    </location>
</feature>
<dbReference type="GO" id="GO:0010468">
    <property type="term" value="P:regulation of gene expression"/>
    <property type="evidence" value="ECO:0007669"/>
    <property type="project" value="InterPro"/>
</dbReference>
<feature type="transmembrane region" description="Helical" evidence="2">
    <location>
        <begin position="21"/>
        <end position="40"/>
    </location>
</feature>
<evidence type="ECO:0000256" key="1">
    <source>
        <dbReference type="SAM" id="MobiDB-lite"/>
    </source>
</evidence>
<protein>
    <submittedName>
        <fullName evidence="3">AbrB family transcriptional regulator</fullName>
    </submittedName>
</protein>
<dbReference type="AlphaFoldDB" id="A0A9D1UKD2"/>